<evidence type="ECO:0000256" key="1">
    <source>
        <dbReference type="ARBA" id="ARBA00004141"/>
    </source>
</evidence>
<feature type="transmembrane region" description="Helical" evidence="7">
    <location>
        <begin position="186"/>
        <end position="207"/>
    </location>
</feature>
<dbReference type="GO" id="GO:0015297">
    <property type="term" value="F:antiporter activity"/>
    <property type="evidence" value="ECO:0007669"/>
    <property type="project" value="InterPro"/>
</dbReference>
<feature type="transmembrane region" description="Helical" evidence="7">
    <location>
        <begin position="438"/>
        <end position="457"/>
    </location>
</feature>
<keyword evidence="4 7" id="KW-0812">Transmembrane</keyword>
<feature type="transmembrane region" description="Helical" evidence="7">
    <location>
        <begin position="300"/>
        <end position="323"/>
    </location>
</feature>
<dbReference type="InterPro" id="IPR044644">
    <property type="entry name" value="DinF-like"/>
</dbReference>
<evidence type="ECO:0000256" key="4">
    <source>
        <dbReference type="ARBA" id="ARBA00022692"/>
    </source>
</evidence>
<feature type="transmembrane region" description="Helical" evidence="7">
    <location>
        <begin position="414"/>
        <end position="432"/>
    </location>
</feature>
<gene>
    <name evidence="8" type="ORF">LCGC14_0020520</name>
</gene>
<organism evidence="8">
    <name type="scientific">marine sediment metagenome</name>
    <dbReference type="NCBI Taxonomy" id="412755"/>
    <lineage>
        <taxon>unclassified sequences</taxon>
        <taxon>metagenomes</taxon>
        <taxon>ecological metagenomes</taxon>
    </lineage>
</organism>
<name>A0A0F9YEC4_9ZZZZ</name>
<dbReference type="EMBL" id="LAZR01000004">
    <property type="protein sequence ID" value="KKO10572.1"/>
    <property type="molecule type" value="Genomic_DNA"/>
</dbReference>
<comment type="caution">
    <text evidence="8">The sequence shown here is derived from an EMBL/GenBank/DDBJ whole genome shotgun (WGS) entry which is preliminary data.</text>
</comment>
<dbReference type="NCBIfam" id="TIGR00797">
    <property type="entry name" value="matE"/>
    <property type="match status" value="1"/>
</dbReference>
<dbReference type="PANTHER" id="PTHR43298">
    <property type="entry name" value="MULTIDRUG RESISTANCE PROTEIN NORM-RELATED"/>
    <property type="match status" value="1"/>
</dbReference>
<feature type="transmembrane region" description="Helical" evidence="7">
    <location>
        <begin position="116"/>
        <end position="136"/>
    </location>
</feature>
<evidence type="ECO:0000256" key="6">
    <source>
        <dbReference type="ARBA" id="ARBA00023136"/>
    </source>
</evidence>
<comment type="subcellular location">
    <subcellularLocation>
        <location evidence="1">Membrane</location>
        <topology evidence="1">Multi-pass membrane protein</topology>
    </subcellularLocation>
</comment>
<dbReference type="InterPro" id="IPR050222">
    <property type="entry name" value="MATE_MdtK"/>
</dbReference>
<proteinExistence type="inferred from homology"/>
<dbReference type="PANTHER" id="PTHR43298:SF2">
    <property type="entry name" value="FMN_FAD EXPORTER YEEO-RELATED"/>
    <property type="match status" value="1"/>
</dbReference>
<evidence type="ECO:0000256" key="7">
    <source>
        <dbReference type="SAM" id="Phobius"/>
    </source>
</evidence>
<dbReference type="AlphaFoldDB" id="A0A0F9YEC4"/>
<keyword evidence="3" id="KW-0813">Transport</keyword>
<comment type="similarity">
    <text evidence="2">Belongs to the multi antimicrobial extrusion (MATE) (TC 2.A.66.1) family.</text>
</comment>
<evidence type="ECO:0000313" key="8">
    <source>
        <dbReference type="EMBL" id="KKO10572.1"/>
    </source>
</evidence>
<feature type="transmembrane region" description="Helical" evidence="7">
    <location>
        <begin position="39"/>
        <end position="60"/>
    </location>
</feature>
<sequence>MPRPRKLKNVVWPLNPVMMSNTGTTPVTSLRRSEILRRAWPVMLANASVPLLGLSDTAVIGNTGSLSALGAIAFGAIIFSFVYWGFGFLRMGTTGFTAQAVGAGDEAEVRTVLWRALLLAVALGLTLIVLQAPISAVSLSLMNGSDSVDVLTQGYIAIRIWGAPAALALFALMGCLIGLGHSKTLLLVQVFLNGVNIALDIWFAGVLGMGVEGIALGTVVAEWSSVGLGLFLVLRILRQRHVDAEAFIPLPRLRDWVRLRHTLSVNSHIMIRTLLLVFSFAWFVRQSAQFGDDVLAANHILLQLISFSAFFLDAYAYVTEALVGEAAGANNVQRFDDAVRKSSELALASAAVLAAIILFGGDYAAQLLSAHEQVRYQVSQVLPWASLYVLLAVVAFQLDGIFIGTTRTREMRNAAMFGTAIFLPLSLLAILVAGIHGLWLSFVTYVCLRAIFLLIYLPGLRRALDTASNSIVSPDQSR</sequence>
<evidence type="ECO:0008006" key="9">
    <source>
        <dbReference type="Google" id="ProtNLM"/>
    </source>
</evidence>
<feature type="transmembrane region" description="Helical" evidence="7">
    <location>
        <begin position="156"/>
        <end position="179"/>
    </location>
</feature>
<dbReference type="GO" id="GO:0005886">
    <property type="term" value="C:plasma membrane"/>
    <property type="evidence" value="ECO:0007669"/>
    <property type="project" value="TreeGrafter"/>
</dbReference>
<dbReference type="GO" id="GO:0042910">
    <property type="term" value="F:xenobiotic transmembrane transporter activity"/>
    <property type="evidence" value="ECO:0007669"/>
    <property type="project" value="InterPro"/>
</dbReference>
<dbReference type="CDD" id="cd13136">
    <property type="entry name" value="MATE_DinF_like"/>
    <property type="match status" value="1"/>
</dbReference>
<feature type="transmembrane region" description="Helical" evidence="7">
    <location>
        <begin position="213"/>
        <end position="234"/>
    </location>
</feature>
<evidence type="ECO:0000256" key="2">
    <source>
        <dbReference type="ARBA" id="ARBA00010199"/>
    </source>
</evidence>
<feature type="transmembrane region" description="Helical" evidence="7">
    <location>
        <begin position="344"/>
        <end position="361"/>
    </location>
</feature>
<protein>
    <recommendedName>
        <fullName evidence="9">MATE efflux family protein</fullName>
    </recommendedName>
</protein>
<feature type="transmembrane region" description="Helical" evidence="7">
    <location>
        <begin position="66"/>
        <end position="86"/>
    </location>
</feature>
<reference evidence="8" key="1">
    <citation type="journal article" date="2015" name="Nature">
        <title>Complex archaea that bridge the gap between prokaryotes and eukaryotes.</title>
        <authorList>
            <person name="Spang A."/>
            <person name="Saw J.H."/>
            <person name="Jorgensen S.L."/>
            <person name="Zaremba-Niedzwiedzka K."/>
            <person name="Martijn J."/>
            <person name="Lind A.E."/>
            <person name="van Eijk R."/>
            <person name="Schleper C."/>
            <person name="Guy L."/>
            <person name="Ettema T.J."/>
        </authorList>
    </citation>
    <scope>NUCLEOTIDE SEQUENCE</scope>
</reference>
<feature type="transmembrane region" description="Helical" evidence="7">
    <location>
        <begin position="269"/>
        <end position="288"/>
    </location>
</feature>
<evidence type="ECO:0000256" key="3">
    <source>
        <dbReference type="ARBA" id="ARBA00022448"/>
    </source>
</evidence>
<dbReference type="Pfam" id="PF01554">
    <property type="entry name" value="MatE"/>
    <property type="match status" value="2"/>
</dbReference>
<keyword evidence="5 7" id="KW-1133">Transmembrane helix</keyword>
<evidence type="ECO:0000256" key="5">
    <source>
        <dbReference type="ARBA" id="ARBA00022989"/>
    </source>
</evidence>
<keyword evidence="6 7" id="KW-0472">Membrane</keyword>
<feature type="transmembrane region" description="Helical" evidence="7">
    <location>
        <begin position="381"/>
        <end position="402"/>
    </location>
</feature>
<dbReference type="InterPro" id="IPR002528">
    <property type="entry name" value="MATE_fam"/>
</dbReference>
<accession>A0A0F9YEC4</accession>